<keyword evidence="1" id="KW-1133">Transmembrane helix</keyword>
<keyword evidence="1" id="KW-0812">Transmembrane</keyword>
<evidence type="ECO:0000256" key="1">
    <source>
        <dbReference type="SAM" id="Phobius"/>
    </source>
</evidence>
<feature type="transmembrane region" description="Helical" evidence="1">
    <location>
        <begin position="24"/>
        <end position="47"/>
    </location>
</feature>
<evidence type="ECO:0000313" key="2">
    <source>
        <dbReference type="Proteomes" id="UP000095287"/>
    </source>
</evidence>
<dbReference type="Gene3D" id="3.90.280.10">
    <property type="entry name" value="PEBP-like"/>
    <property type="match status" value="1"/>
</dbReference>
<sequence length="238" mass="27159">MHLRSYNEMTYASRINKKESRTVMTLYFLSELYFVVLLQHIHIYSLWETTLWTTLSSGSYIMTCVLFALALSIPLILADAPSAFRNSRIIPDLISTPPYNQVDVFYKTGFKAEQGNRAQLDEVQSKPDLKWEGDDNLYYTLIMTDPDTPSFIREFLHYLVVNIPGSKVSNGDVFFSYFPPSPPPGAGYKRYVFLVYKQDSKISDNAAPDRRAGFSTSKFAEENNLGNPVYGNFFTVQA</sequence>
<dbReference type="InterPro" id="IPR035810">
    <property type="entry name" value="PEBP_euk"/>
</dbReference>
<organism evidence="2 3">
    <name type="scientific">Steinernema glaseri</name>
    <dbReference type="NCBI Taxonomy" id="37863"/>
    <lineage>
        <taxon>Eukaryota</taxon>
        <taxon>Metazoa</taxon>
        <taxon>Ecdysozoa</taxon>
        <taxon>Nematoda</taxon>
        <taxon>Chromadorea</taxon>
        <taxon>Rhabditida</taxon>
        <taxon>Tylenchina</taxon>
        <taxon>Panagrolaimomorpha</taxon>
        <taxon>Strongyloidoidea</taxon>
        <taxon>Steinernematidae</taxon>
        <taxon>Steinernema</taxon>
    </lineage>
</organism>
<dbReference type="AlphaFoldDB" id="A0A1I7Z8X4"/>
<keyword evidence="1" id="KW-0472">Membrane</keyword>
<dbReference type="SUPFAM" id="SSF49777">
    <property type="entry name" value="PEBP-like"/>
    <property type="match status" value="1"/>
</dbReference>
<reference evidence="3" key="1">
    <citation type="submission" date="2016-11" db="UniProtKB">
        <authorList>
            <consortium name="WormBaseParasite"/>
        </authorList>
    </citation>
    <scope>IDENTIFICATION</scope>
</reference>
<dbReference type="InterPro" id="IPR036610">
    <property type="entry name" value="PEBP-like_sf"/>
</dbReference>
<dbReference type="PANTHER" id="PTHR11362:SF82">
    <property type="entry name" value="PHOSPHATIDYLETHANOLAMINE-BINDING PROTEIN 4"/>
    <property type="match status" value="1"/>
</dbReference>
<proteinExistence type="predicted"/>
<accession>A0A1I7Z8X4</accession>
<dbReference type="Proteomes" id="UP000095287">
    <property type="component" value="Unplaced"/>
</dbReference>
<evidence type="ECO:0000313" key="3">
    <source>
        <dbReference type="WBParaSite" id="L893_g241.t1"/>
    </source>
</evidence>
<feature type="transmembrane region" description="Helical" evidence="1">
    <location>
        <begin position="59"/>
        <end position="78"/>
    </location>
</feature>
<dbReference type="WBParaSite" id="L893_g241.t1">
    <property type="protein sequence ID" value="L893_g241.t1"/>
    <property type="gene ID" value="L893_g241"/>
</dbReference>
<dbReference type="Pfam" id="PF01161">
    <property type="entry name" value="PBP"/>
    <property type="match status" value="1"/>
</dbReference>
<dbReference type="InterPro" id="IPR008914">
    <property type="entry name" value="PEBP"/>
</dbReference>
<protein>
    <submittedName>
        <fullName evidence="3">OV-16 antigen</fullName>
    </submittedName>
</protein>
<keyword evidence="2" id="KW-1185">Reference proteome</keyword>
<dbReference type="PANTHER" id="PTHR11362">
    <property type="entry name" value="PHOSPHATIDYLETHANOLAMINE-BINDING PROTEIN"/>
    <property type="match status" value="1"/>
</dbReference>
<dbReference type="CDD" id="cd00866">
    <property type="entry name" value="PEBP_euk"/>
    <property type="match status" value="1"/>
</dbReference>
<name>A0A1I7Z8X4_9BILA</name>